<proteinExistence type="predicted"/>
<comment type="caution">
    <text evidence="1">The sequence shown here is derived from an EMBL/GenBank/DDBJ whole genome shotgun (WGS) entry which is preliminary data.</text>
</comment>
<dbReference type="Proteomes" id="UP001515480">
    <property type="component" value="Unassembled WGS sequence"/>
</dbReference>
<keyword evidence="2" id="KW-1185">Reference proteome</keyword>
<evidence type="ECO:0000313" key="2">
    <source>
        <dbReference type="Proteomes" id="UP001515480"/>
    </source>
</evidence>
<evidence type="ECO:0000313" key="1">
    <source>
        <dbReference type="EMBL" id="KAL1522659.1"/>
    </source>
</evidence>
<dbReference type="AlphaFoldDB" id="A0AB34JL41"/>
<name>A0AB34JL41_PRYPA</name>
<dbReference type="EMBL" id="JBGBPQ010000006">
    <property type="protein sequence ID" value="KAL1522659.1"/>
    <property type="molecule type" value="Genomic_DNA"/>
</dbReference>
<gene>
    <name evidence="1" type="ORF">AB1Y20_017637</name>
</gene>
<protein>
    <submittedName>
        <fullName evidence="1">Uncharacterized protein</fullName>
    </submittedName>
</protein>
<reference evidence="1 2" key="1">
    <citation type="journal article" date="2024" name="Science">
        <title>Giant polyketide synthase enzymes in the biosynthesis of giant marine polyether toxins.</title>
        <authorList>
            <person name="Fallon T.R."/>
            <person name="Shende V.V."/>
            <person name="Wierzbicki I.H."/>
            <person name="Pendleton A.L."/>
            <person name="Watervoot N.F."/>
            <person name="Auber R.P."/>
            <person name="Gonzalez D.J."/>
            <person name="Wisecaver J.H."/>
            <person name="Moore B.S."/>
        </authorList>
    </citation>
    <scope>NUCLEOTIDE SEQUENCE [LARGE SCALE GENOMIC DNA]</scope>
    <source>
        <strain evidence="1 2">12B1</strain>
    </source>
</reference>
<organism evidence="1 2">
    <name type="scientific">Prymnesium parvum</name>
    <name type="common">Toxic golden alga</name>
    <dbReference type="NCBI Taxonomy" id="97485"/>
    <lineage>
        <taxon>Eukaryota</taxon>
        <taxon>Haptista</taxon>
        <taxon>Haptophyta</taxon>
        <taxon>Prymnesiophyceae</taxon>
        <taxon>Prymnesiales</taxon>
        <taxon>Prymnesiaceae</taxon>
        <taxon>Prymnesium</taxon>
    </lineage>
</organism>
<accession>A0AB34JL41</accession>
<sequence length="185" mass="21034">MRPFERDDEDYRKARGVETFNAAAGVVKEYKRLNPSSKSACPHVALCVLPRQQVEHGDHHRRGTDHGEALGASIKDQLHRRTLRRRAGSQVKEHKRRDADGHVTKVWKQGPLKESRVLQVFRSMSVNEMVVRDEGSHQFLQRKHFDLSRKGFTTAACSVSKCIDTAAEPNGIGNHFLQKEAMHFA</sequence>